<evidence type="ECO:0000313" key="1">
    <source>
        <dbReference type="EMBL" id="GBF82696.1"/>
    </source>
</evidence>
<dbReference type="AlphaFoldDB" id="A0A401IN89"/>
<evidence type="ECO:0000313" key="2">
    <source>
        <dbReference type="Proteomes" id="UP000287247"/>
    </source>
</evidence>
<comment type="caution">
    <text evidence="1">The sequence shown here is derived from an EMBL/GenBank/DDBJ whole genome shotgun (WGS) entry which is preliminary data.</text>
</comment>
<proteinExistence type="predicted"/>
<keyword evidence="2" id="KW-1185">Reference proteome</keyword>
<sequence>MKLDKLKQRLHQDRPTVTINLQIPEDVLKDLQEIAPKLGFSNYQALIRAYIGQGLRVDWEKLENNALSSLIESLRKHGVTDDIISAAIADIKQF</sequence>
<dbReference type="OrthoDB" id="6658216at2"/>
<protein>
    <submittedName>
        <fullName evidence="1">General secretion pathway protein D</fullName>
    </submittedName>
</protein>
<gene>
    <name evidence="1" type="ORF">AsFPU1_4130</name>
</gene>
<name>A0A401IN89_APHSA</name>
<accession>A0A401IN89</accession>
<dbReference type="RefSeq" id="WP_124973337.1">
    <property type="nucleotide sequence ID" value="NZ_BDQK01000017.1"/>
</dbReference>
<reference evidence="2" key="1">
    <citation type="submission" date="2017-05" db="EMBL/GenBank/DDBJ databases">
        <title>Physiological properties and genetic analysis related to exopolysaccharide production of fresh-water unicellular cyanobacterium Aphanothece sacrum, Suizenji Nori, that has been cultured as a food source in Japan.</title>
        <authorList>
            <person name="Kanesaki Y."/>
            <person name="Yoshikawa S."/>
            <person name="Ohki K."/>
        </authorList>
    </citation>
    <scope>NUCLEOTIDE SEQUENCE [LARGE SCALE GENOMIC DNA]</scope>
    <source>
        <strain evidence="2">FPU1</strain>
    </source>
</reference>
<dbReference type="Proteomes" id="UP000287247">
    <property type="component" value="Unassembled WGS sequence"/>
</dbReference>
<organism evidence="1 2">
    <name type="scientific">Aphanothece sacrum FPU1</name>
    <dbReference type="NCBI Taxonomy" id="1920663"/>
    <lineage>
        <taxon>Bacteria</taxon>
        <taxon>Bacillati</taxon>
        <taxon>Cyanobacteriota</taxon>
        <taxon>Cyanophyceae</taxon>
        <taxon>Oscillatoriophycideae</taxon>
        <taxon>Chroococcales</taxon>
        <taxon>Aphanothecaceae</taxon>
        <taxon>Aphanothece</taxon>
    </lineage>
</organism>
<dbReference type="EMBL" id="BDQK01000017">
    <property type="protein sequence ID" value="GBF82696.1"/>
    <property type="molecule type" value="Genomic_DNA"/>
</dbReference>